<evidence type="ECO:0000256" key="9">
    <source>
        <dbReference type="SAM" id="Phobius"/>
    </source>
</evidence>
<accession>A0A437S5I8</accession>
<gene>
    <name evidence="10" type="ORF">EF514_08140</name>
</gene>
<dbReference type="Proteomes" id="UP000288812">
    <property type="component" value="Unassembled WGS sequence"/>
</dbReference>
<evidence type="ECO:0000313" key="11">
    <source>
        <dbReference type="Proteomes" id="UP000288812"/>
    </source>
</evidence>
<dbReference type="GO" id="GO:0043190">
    <property type="term" value="C:ATP-binding cassette (ABC) transporter complex"/>
    <property type="evidence" value="ECO:0007669"/>
    <property type="project" value="InterPro"/>
</dbReference>
<keyword evidence="11" id="KW-1185">Reference proteome</keyword>
<protein>
    <submittedName>
        <fullName evidence="10">Metal ABC transporter permease</fullName>
    </submittedName>
</protein>
<dbReference type="InterPro" id="IPR037294">
    <property type="entry name" value="ABC_BtuC-like"/>
</dbReference>
<proteinExistence type="inferred from homology"/>
<dbReference type="OrthoDB" id="9798540at2"/>
<evidence type="ECO:0000256" key="5">
    <source>
        <dbReference type="ARBA" id="ARBA00022692"/>
    </source>
</evidence>
<name>A0A437S5I8_9FIRM</name>
<feature type="transmembrane region" description="Helical" evidence="9">
    <location>
        <begin position="12"/>
        <end position="35"/>
    </location>
</feature>
<feature type="transmembrane region" description="Helical" evidence="9">
    <location>
        <begin position="229"/>
        <end position="250"/>
    </location>
</feature>
<comment type="caution">
    <text evidence="10">The sequence shown here is derived from an EMBL/GenBank/DDBJ whole genome shotgun (WGS) entry which is preliminary data.</text>
</comment>
<feature type="transmembrane region" description="Helical" evidence="9">
    <location>
        <begin position="96"/>
        <end position="116"/>
    </location>
</feature>
<feature type="transmembrane region" description="Helical" evidence="9">
    <location>
        <begin position="40"/>
        <end position="60"/>
    </location>
</feature>
<keyword evidence="3 8" id="KW-0813">Transport</keyword>
<dbReference type="PANTHER" id="PTHR30477">
    <property type="entry name" value="ABC-TRANSPORTER METAL-BINDING PROTEIN"/>
    <property type="match status" value="1"/>
</dbReference>
<dbReference type="Gene3D" id="1.10.3470.10">
    <property type="entry name" value="ABC transporter involved in vitamin B12 uptake, BtuC"/>
    <property type="match status" value="1"/>
</dbReference>
<evidence type="ECO:0000256" key="1">
    <source>
        <dbReference type="ARBA" id="ARBA00004651"/>
    </source>
</evidence>
<evidence type="ECO:0000256" key="2">
    <source>
        <dbReference type="ARBA" id="ARBA00008034"/>
    </source>
</evidence>
<keyword evidence="5 8" id="KW-0812">Transmembrane</keyword>
<feature type="transmembrane region" description="Helical" evidence="9">
    <location>
        <begin position="148"/>
        <end position="167"/>
    </location>
</feature>
<keyword evidence="6 9" id="KW-1133">Transmembrane helix</keyword>
<dbReference type="Pfam" id="PF00950">
    <property type="entry name" value="ABC-3"/>
    <property type="match status" value="1"/>
</dbReference>
<evidence type="ECO:0000313" key="10">
    <source>
        <dbReference type="EMBL" id="RVU54312.1"/>
    </source>
</evidence>
<evidence type="ECO:0000256" key="7">
    <source>
        <dbReference type="ARBA" id="ARBA00023136"/>
    </source>
</evidence>
<organism evidence="10 11">
    <name type="scientific">Anaerosphaera multitolerans</name>
    <dbReference type="NCBI Taxonomy" id="2487351"/>
    <lineage>
        <taxon>Bacteria</taxon>
        <taxon>Bacillati</taxon>
        <taxon>Bacillota</taxon>
        <taxon>Tissierellia</taxon>
        <taxon>Tissierellales</taxon>
        <taxon>Peptoniphilaceae</taxon>
        <taxon>Anaerosphaera</taxon>
    </lineage>
</organism>
<dbReference type="EMBL" id="RLIH01000012">
    <property type="protein sequence ID" value="RVU54312.1"/>
    <property type="molecule type" value="Genomic_DNA"/>
</dbReference>
<comment type="similarity">
    <text evidence="2 8">Belongs to the ABC-3 integral membrane protein family.</text>
</comment>
<feature type="transmembrane region" description="Helical" evidence="9">
    <location>
        <begin position="66"/>
        <end position="84"/>
    </location>
</feature>
<evidence type="ECO:0000256" key="4">
    <source>
        <dbReference type="ARBA" id="ARBA00022475"/>
    </source>
</evidence>
<keyword evidence="4" id="KW-1003">Cell membrane</keyword>
<dbReference type="GO" id="GO:0010043">
    <property type="term" value="P:response to zinc ion"/>
    <property type="evidence" value="ECO:0007669"/>
    <property type="project" value="TreeGrafter"/>
</dbReference>
<evidence type="ECO:0000256" key="3">
    <source>
        <dbReference type="ARBA" id="ARBA00022448"/>
    </source>
</evidence>
<comment type="subcellular location">
    <subcellularLocation>
        <location evidence="1 8">Cell membrane</location>
        <topology evidence="1 8">Multi-pass membrane protein</topology>
    </subcellularLocation>
</comment>
<evidence type="ECO:0000256" key="8">
    <source>
        <dbReference type="RuleBase" id="RU003943"/>
    </source>
</evidence>
<dbReference type="GO" id="GO:0055085">
    <property type="term" value="P:transmembrane transport"/>
    <property type="evidence" value="ECO:0007669"/>
    <property type="project" value="InterPro"/>
</dbReference>
<feature type="transmembrane region" description="Helical" evidence="9">
    <location>
        <begin position="187"/>
        <end position="217"/>
    </location>
</feature>
<evidence type="ECO:0000256" key="6">
    <source>
        <dbReference type="ARBA" id="ARBA00022989"/>
    </source>
</evidence>
<dbReference type="PANTHER" id="PTHR30477:SF3">
    <property type="entry name" value="METAL TRANSPORT SYSTEM MEMBRANE PROTEIN CT_069-RELATED"/>
    <property type="match status" value="1"/>
</dbReference>
<feature type="transmembrane region" description="Helical" evidence="9">
    <location>
        <begin position="262"/>
        <end position="283"/>
    </location>
</feature>
<reference evidence="10 11" key="1">
    <citation type="submission" date="2018-11" db="EMBL/GenBank/DDBJ databases">
        <title>Genome sequencing and assembly of Anaerosphaera sp. nov., GS7-6-2.</title>
        <authorList>
            <person name="Rettenmaier R."/>
            <person name="Liebl W."/>
            <person name="Zverlov V."/>
        </authorList>
    </citation>
    <scope>NUCLEOTIDE SEQUENCE [LARGE SCALE GENOMIC DNA]</scope>
    <source>
        <strain evidence="10 11">GS7-6-2</strain>
    </source>
</reference>
<dbReference type="SUPFAM" id="SSF81345">
    <property type="entry name" value="ABC transporter involved in vitamin B12 uptake, BtuC"/>
    <property type="match status" value="1"/>
</dbReference>
<dbReference type="AlphaFoldDB" id="A0A437S5I8"/>
<dbReference type="InterPro" id="IPR001626">
    <property type="entry name" value="ABC_TroCD"/>
</dbReference>
<sequence>MIDFEVLSSYSFFIAAIGTVVLSMTAGAIGCITVLKGQSLIGDAIGHATFPGIVLSFMLFLQKDPILLIIGAIFSGAIAFILIQMVRNNSKLDLDAILAIVMSSFFGLGMVLKSYIQGNENYSAASQSGLQNYIFGQAAYIMKEDVKLILLVSIPTIILISVFYKEIKIFLFDETYSKTIGLNTKVLYGIILLITIGIIAVGLKIVGTILISSLLIIPSITALQWSEKFSSVLLIAAVIGGISAFIGTYISTVYSGMSTGPVIILIMSIFSFISLIFGPRGMILNIKRRSRVDEWN</sequence>
<dbReference type="RefSeq" id="WP_127724990.1">
    <property type="nucleotide sequence ID" value="NZ_RLIH01000012.1"/>
</dbReference>
<keyword evidence="7 9" id="KW-0472">Membrane</keyword>
<dbReference type="CDD" id="cd06550">
    <property type="entry name" value="TM_ABC_iron-siderophores_like"/>
    <property type="match status" value="1"/>
</dbReference>